<dbReference type="EMBL" id="PYGK01000002">
    <property type="protein sequence ID" value="PSL34928.1"/>
    <property type="molecule type" value="Genomic_DNA"/>
</dbReference>
<comment type="caution">
    <text evidence="1">The sequence shown here is derived from an EMBL/GenBank/DDBJ whole genome shotgun (WGS) entry which is preliminary data.</text>
</comment>
<evidence type="ECO:0000313" key="1">
    <source>
        <dbReference type="EMBL" id="PSL34928.1"/>
    </source>
</evidence>
<keyword evidence="2" id="KW-1185">Reference proteome</keyword>
<evidence type="ECO:0000313" key="2">
    <source>
        <dbReference type="Proteomes" id="UP000240978"/>
    </source>
</evidence>
<dbReference type="AlphaFoldDB" id="A0A2P8GLT2"/>
<reference evidence="1 2" key="1">
    <citation type="submission" date="2018-03" db="EMBL/GenBank/DDBJ databases">
        <title>Genomic Encyclopedia of Archaeal and Bacterial Type Strains, Phase II (KMG-II): from individual species to whole genera.</title>
        <authorList>
            <person name="Goeker M."/>
        </authorList>
    </citation>
    <scope>NUCLEOTIDE SEQUENCE [LARGE SCALE GENOMIC DNA]</scope>
    <source>
        <strain evidence="1 2">DSM 18107</strain>
    </source>
</reference>
<organism evidence="1 2">
    <name type="scientific">Chitinophaga ginsengisoli</name>
    <dbReference type="NCBI Taxonomy" id="363837"/>
    <lineage>
        <taxon>Bacteria</taxon>
        <taxon>Pseudomonadati</taxon>
        <taxon>Bacteroidota</taxon>
        <taxon>Chitinophagia</taxon>
        <taxon>Chitinophagales</taxon>
        <taxon>Chitinophagaceae</taxon>
        <taxon>Chitinophaga</taxon>
    </lineage>
</organism>
<proteinExistence type="predicted"/>
<name>A0A2P8GLT2_9BACT</name>
<sequence length="115" mass="13065">MIAFRGPGCCAIDDHQQNKWVISTALNILLRWGQNMCLRKRSTLCVAQERCCPSENSYSKLFEEVKTEWCDAVKCLLCLPMQRNSSLYIVKSRAFSLIFASPSRTVFLKGAITPK</sequence>
<accession>A0A2P8GLT2</accession>
<dbReference type="Proteomes" id="UP000240978">
    <property type="component" value="Unassembled WGS sequence"/>
</dbReference>
<protein>
    <submittedName>
        <fullName evidence="1">Uncharacterized protein</fullName>
    </submittedName>
</protein>
<gene>
    <name evidence="1" type="ORF">CLV42_102502</name>
</gene>